<accession>A0A840BZ35</accession>
<dbReference type="InterPro" id="IPR001763">
    <property type="entry name" value="Rhodanese-like_dom"/>
</dbReference>
<evidence type="ECO:0000256" key="3">
    <source>
        <dbReference type="ARBA" id="ARBA00022679"/>
    </source>
</evidence>
<evidence type="ECO:0000256" key="1">
    <source>
        <dbReference type="ARBA" id="ARBA00004496"/>
    </source>
</evidence>
<dbReference type="CDD" id="cd01449">
    <property type="entry name" value="TST_Repeat_2"/>
    <property type="match status" value="1"/>
</dbReference>
<reference evidence="9 10" key="1">
    <citation type="submission" date="2020-08" db="EMBL/GenBank/DDBJ databases">
        <title>Genomic Encyclopedia of Type Strains, Phase IV (KMG-IV): sequencing the most valuable type-strain genomes for metagenomic binning, comparative biology and taxonomic classification.</title>
        <authorList>
            <person name="Goeker M."/>
        </authorList>
    </citation>
    <scope>NUCLEOTIDE SEQUENCE [LARGE SCALE GENOMIC DNA]</scope>
    <source>
        <strain evidence="9 10">DSM 103737</strain>
    </source>
</reference>
<evidence type="ECO:0000259" key="8">
    <source>
        <dbReference type="PROSITE" id="PS50206"/>
    </source>
</evidence>
<feature type="region of interest" description="Disordered" evidence="7">
    <location>
        <begin position="177"/>
        <end position="203"/>
    </location>
</feature>
<dbReference type="NCBIfam" id="NF008557">
    <property type="entry name" value="PRK11493.1"/>
    <property type="match status" value="1"/>
</dbReference>
<sequence>MSETKLPSPHFVSTAWLAEHLGAPDIAIVDASWYLPTDNRDGAAEYRAAHIPGAVHFDIEAIRDETTDLPHMMPTAERFADAVGALGIGDGMRIVVYDGAGLLAAARVWWMFRAFGAQDVKILDGGFPKWLAERRPVDAEPAQPPRRSFTARAPQGVADVAGVRAALTDRSAQIVDARSPERFRGEAPEPRPGVRPGRMPGSFNVPHARLVEQGRLKAPEDIRPVFEAAGVSLDRPVITSCGSGVSAAILWLALDALGRPPAALYDGSWAEWGSRADCPVATGPAD</sequence>
<evidence type="ECO:0000256" key="6">
    <source>
        <dbReference type="RuleBase" id="RU000507"/>
    </source>
</evidence>
<keyword evidence="4" id="KW-0677">Repeat</keyword>
<comment type="subcellular location">
    <subcellularLocation>
        <location evidence="1">Cytoplasm</location>
    </subcellularLocation>
</comment>
<evidence type="ECO:0000256" key="4">
    <source>
        <dbReference type="ARBA" id="ARBA00022737"/>
    </source>
</evidence>
<dbReference type="GO" id="GO:0004792">
    <property type="term" value="F:thiosulfate-cyanide sulfurtransferase activity"/>
    <property type="evidence" value="ECO:0007669"/>
    <property type="project" value="InterPro"/>
</dbReference>
<evidence type="ECO:0000256" key="5">
    <source>
        <dbReference type="ARBA" id="ARBA00051793"/>
    </source>
</evidence>
<dbReference type="AlphaFoldDB" id="A0A840BZ35"/>
<evidence type="ECO:0000313" key="9">
    <source>
        <dbReference type="EMBL" id="MBB4016026.1"/>
    </source>
</evidence>
<evidence type="ECO:0000256" key="2">
    <source>
        <dbReference type="ARBA" id="ARBA00022490"/>
    </source>
</evidence>
<evidence type="ECO:0000256" key="7">
    <source>
        <dbReference type="SAM" id="MobiDB-lite"/>
    </source>
</evidence>
<dbReference type="InterPro" id="IPR036873">
    <property type="entry name" value="Rhodanese-like_dom_sf"/>
</dbReference>
<feature type="compositionally biased region" description="Basic and acidic residues" evidence="7">
    <location>
        <begin position="178"/>
        <end position="189"/>
    </location>
</feature>
<dbReference type="Proteomes" id="UP000577362">
    <property type="component" value="Unassembled WGS sequence"/>
</dbReference>
<dbReference type="PROSITE" id="PS50206">
    <property type="entry name" value="RHODANESE_3"/>
    <property type="match status" value="2"/>
</dbReference>
<dbReference type="GO" id="GO:0016784">
    <property type="term" value="F:3-mercaptopyruvate sulfurtransferase activity"/>
    <property type="evidence" value="ECO:0007669"/>
    <property type="project" value="UniProtKB-EC"/>
</dbReference>
<dbReference type="PANTHER" id="PTHR11364">
    <property type="entry name" value="THIOSULFATE SULFERTANSFERASE"/>
    <property type="match status" value="1"/>
</dbReference>
<dbReference type="GO" id="GO:0005737">
    <property type="term" value="C:cytoplasm"/>
    <property type="evidence" value="ECO:0007669"/>
    <property type="project" value="UniProtKB-SubCell"/>
</dbReference>
<dbReference type="FunFam" id="3.40.250.10:FF:000015">
    <property type="entry name" value="Sulfurtransferase"/>
    <property type="match status" value="1"/>
</dbReference>
<proteinExistence type="predicted"/>
<protein>
    <recommendedName>
        <fullName evidence="6">Sulfurtransferase</fullName>
    </recommendedName>
</protein>
<keyword evidence="10" id="KW-1185">Reference proteome</keyword>
<keyword evidence="3 6" id="KW-0808">Transferase</keyword>
<comment type="caution">
    <text evidence="9">The sequence shown here is derived from an EMBL/GenBank/DDBJ whole genome shotgun (WGS) entry which is preliminary data.</text>
</comment>
<evidence type="ECO:0000313" key="10">
    <source>
        <dbReference type="Proteomes" id="UP000577362"/>
    </source>
</evidence>
<dbReference type="PANTHER" id="PTHR11364:SF27">
    <property type="entry name" value="SULFURTRANSFERASE"/>
    <property type="match status" value="1"/>
</dbReference>
<dbReference type="EMBL" id="JACIEN010000001">
    <property type="protein sequence ID" value="MBB4016026.1"/>
    <property type="molecule type" value="Genomic_DNA"/>
</dbReference>
<dbReference type="Pfam" id="PF00581">
    <property type="entry name" value="Rhodanese"/>
    <property type="match status" value="2"/>
</dbReference>
<dbReference type="InterPro" id="IPR045078">
    <property type="entry name" value="TST/MPST-like"/>
</dbReference>
<dbReference type="InterPro" id="IPR001307">
    <property type="entry name" value="Thiosulphate_STrfase_CS"/>
</dbReference>
<keyword evidence="9" id="KW-0670">Pyruvate</keyword>
<dbReference type="Gene3D" id="3.40.250.10">
    <property type="entry name" value="Rhodanese-like domain"/>
    <property type="match status" value="2"/>
</dbReference>
<dbReference type="RefSeq" id="WP_183315887.1">
    <property type="nucleotide sequence ID" value="NZ_JACIEN010000001.1"/>
</dbReference>
<dbReference type="CDD" id="cd01448">
    <property type="entry name" value="TST_Repeat_1"/>
    <property type="match status" value="1"/>
</dbReference>
<comment type="catalytic activity">
    <reaction evidence="5">
        <text>2-oxo-3-sulfanylpropanoate + [thioredoxin]-dithiol = [thioredoxin]-disulfide + hydrogen sulfide + pyruvate + H(+)</text>
        <dbReference type="Rhea" id="RHEA:21740"/>
        <dbReference type="Rhea" id="RHEA-COMP:10698"/>
        <dbReference type="Rhea" id="RHEA-COMP:10700"/>
        <dbReference type="ChEBI" id="CHEBI:15361"/>
        <dbReference type="ChEBI" id="CHEBI:15378"/>
        <dbReference type="ChEBI" id="CHEBI:29919"/>
        <dbReference type="ChEBI" id="CHEBI:29950"/>
        <dbReference type="ChEBI" id="CHEBI:50058"/>
        <dbReference type="ChEBI" id="CHEBI:57678"/>
        <dbReference type="EC" id="2.8.1.2"/>
    </reaction>
    <physiologicalReaction direction="left-to-right" evidence="5">
        <dbReference type="Rhea" id="RHEA:21741"/>
    </physiologicalReaction>
</comment>
<keyword evidence="2" id="KW-0963">Cytoplasm</keyword>
<dbReference type="PROSITE" id="PS00683">
    <property type="entry name" value="RHODANESE_2"/>
    <property type="match status" value="1"/>
</dbReference>
<dbReference type="SMART" id="SM00450">
    <property type="entry name" value="RHOD"/>
    <property type="match status" value="2"/>
</dbReference>
<feature type="domain" description="Rhodanese" evidence="8">
    <location>
        <begin position="168"/>
        <end position="281"/>
    </location>
</feature>
<feature type="domain" description="Rhodanese" evidence="8">
    <location>
        <begin position="22"/>
        <end position="139"/>
    </location>
</feature>
<dbReference type="FunFam" id="3.40.250.10:FF:000001">
    <property type="entry name" value="Sulfurtransferase"/>
    <property type="match status" value="1"/>
</dbReference>
<organism evidence="9 10">
    <name type="scientific">Chelatococcus caeni</name>
    <dbReference type="NCBI Taxonomy" id="1348468"/>
    <lineage>
        <taxon>Bacteria</taxon>
        <taxon>Pseudomonadati</taxon>
        <taxon>Pseudomonadota</taxon>
        <taxon>Alphaproteobacteria</taxon>
        <taxon>Hyphomicrobiales</taxon>
        <taxon>Chelatococcaceae</taxon>
        <taxon>Chelatococcus</taxon>
    </lineage>
</organism>
<dbReference type="SUPFAM" id="SSF52821">
    <property type="entry name" value="Rhodanese/Cell cycle control phosphatase"/>
    <property type="match status" value="2"/>
</dbReference>
<name>A0A840BZ35_9HYPH</name>
<dbReference type="PROSITE" id="PS00380">
    <property type="entry name" value="RHODANESE_1"/>
    <property type="match status" value="1"/>
</dbReference>
<gene>
    <name evidence="9" type="ORF">GGR16_001032</name>
</gene>